<dbReference type="InParanoid" id="A0A6P3YUC1"/>
<dbReference type="PROSITE" id="PS50848">
    <property type="entry name" value="START"/>
    <property type="match status" value="1"/>
</dbReference>
<evidence type="ECO:0000259" key="14">
    <source>
        <dbReference type="PROSITE" id="PS50848"/>
    </source>
</evidence>
<keyword evidence="6 9" id="KW-0371">Homeobox</keyword>
<dbReference type="GO" id="GO:0030154">
    <property type="term" value="P:cell differentiation"/>
    <property type="evidence" value="ECO:0007669"/>
    <property type="project" value="UniProtKB-ARBA"/>
</dbReference>
<dbReference type="PANTHER" id="PTHR45654:SF24">
    <property type="entry name" value="HOMEOBOX-LEUCINE ZIPPER PROTEIN GLABRA 2"/>
    <property type="match status" value="1"/>
</dbReference>
<feature type="domain" description="START" evidence="14">
    <location>
        <begin position="264"/>
        <end position="502"/>
    </location>
</feature>
<evidence type="ECO:0000256" key="4">
    <source>
        <dbReference type="ARBA" id="ARBA00023054"/>
    </source>
</evidence>
<protein>
    <submittedName>
        <fullName evidence="16">Homeobox-leucine zipper protein GLABRA 2</fullName>
    </submittedName>
</protein>
<reference evidence="15" key="1">
    <citation type="submission" date="2025-05" db="UniProtKB">
        <authorList>
            <consortium name="RefSeq"/>
        </authorList>
    </citation>
    <scope>NUCLEOTIDE SEQUENCE [LARGE SCALE GENOMIC DNA]</scope>
</reference>
<keyword evidence="5 9" id="KW-0238">DNA-binding</keyword>
<dbReference type="SMART" id="SM00389">
    <property type="entry name" value="HOX"/>
    <property type="match status" value="1"/>
</dbReference>
<dbReference type="RefSeq" id="XP_015867693.3">
    <property type="nucleotide sequence ID" value="XM_016012207.4"/>
</dbReference>
<dbReference type="PROSITE" id="PS50071">
    <property type="entry name" value="HOMEOBOX_2"/>
    <property type="match status" value="1"/>
</dbReference>
<dbReference type="FunCoup" id="A0A6P3YUC1">
    <property type="interactions" value="267"/>
</dbReference>
<dbReference type="Pfam" id="PF25797">
    <property type="entry name" value="PDF2_C"/>
    <property type="match status" value="1"/>
</dbReference>
<dbReference type="InterPro" id="IPR057993">
    <property type="entry name" value="HD-Zip_IV_C"/>
</dbReference>
<dbReference type="AlphaFoldDB" id="A0A6P3YUC1"/>
<proteinExistence type="inferred from homology"/>
<feature type="DNA-binding region" description="Homeobox" evidence="9">
    <location>
        <begin position="104"/>
        <end position="163"/>
    </location>
</feature>
<comment type="similarity">
    <text evidence="2">Belongs to the HD-ZIP homeobox family. Class IV subfamily.</text>
</comment>
<organism evidence="15 16">
    <name type="scientific">Ziziphus jujuba</name>
    <name type="common">Chinese jujube</name>
    <name type="synonym">Ziziphus sativa</name>
    <dbReference type="NCBI Taxonomy" id="326968"/>
    <lineage>
        <taxon>Eukaryota</taxon>
        <taxon>Viridiplantae</taxon>
        <taxon>Streptophyta</taxon>
        <taxon>Embryophyta</taxon>
        <taxon>Tracheophyta</taxon>
        <taxon>Spermatophyta</taxon>
        <taxon>Magnoliopsida</taxon>
        <taxon>eudicotyledons</taxon>
        <taxon>Gunneridae</taxon>
        <taxon>Pentapetalae</taxon>
        <taxon>rosids</taxon>
        <taxon>fabids</taxon>
        <taxon>Rosales</taxon>
        <taxon>Rhamnaceae</taxon>
        <taxon>Paliureae</taxon>
        <taxon>Ziziphus</taxon>
    </lineage>
</organism>
<sequence>MLAMGVDMSNNPPTSHTKDYFASPALSLSLAGIFRDARAAAADTPAANVEVEEGDEGSGGGRREDTVEISSENSGPVRSRSDDEFDPEGDHDDGDGDDKNKKKKRKKYHRHTAEQIREMEALFKESPHPDEKQRQQLSKQLGLAPRQVKFWFQNRRTQIKAIQERHENSLLKTEMEKLRDDNKAMREQINKSCCPNCGTATTSRDANMTTEEQQLRIENARLKAEVEKLRAAIRKYPSGTTSPSCSAGNDQENRSSLDFYTGIFGLEKSRIMEIVNQATEELKTMATAGEPLWVRSVETGREILNYDEYTKEFSVETPSSGGGRPKRSIEASREIGAVFMDLPRLVQSFMDVNQWKEMFPCMISKAATVDVISNGEGDNRNGSVQLMFSELQMLTPMVPTREVYFVRHCKQLSAEQWAIVDVSIDKVEDNIDASLVKCRKRPSGCIIEDKSNGHCKVTWVEHLECQKSTVHTMYRTIVSSGMAFGARHWMATLQLQCERLVFFMATNVPMKDSTGVATLAGRKSILKLAQRMTSSFCRAIGASSYNIWTKVSGKTGEDIRIASRKNLNDPGEPLGLILCAVSSVWLPISPHVLFDFLRDESRRNEWDIMSNGNQVQSMANLSKGQDRGNAVTIQTTKSNENSMWILQDCCTNAYESTVVYAQVDITGMQTVMTGCDSSNLAILPSGFSILPDGLDSRPLVITSRREEKTAEGGSLLTVAFQILTNTSPTAKLTMESVDSANTLISCILKNIKTSLQCEDG</sequence>
<dbReference type="InterPro" id="IPR042160">
    <property type="entry name" value="HD-Zip_IV"/>
</dbReference>
<dbReference type="GeneID" id="107405188"/>
<evidence type="ECO:0000256" key="11">
    <source>
        <dbReference type="SAM" id="Coils"/>
    </source>
</evidence>
<evidence type="ECO:0000256" key="1">
    <source>
        <dbReference type="ARBA" id="ARBA00004123"/>
    </source>
</evidence>
<dbReference type="InterPro" id="IPR017970">
    <property type="entry name" value="Homeobox_CS"/>
</dbReference>
<comment type="subcellular location">
    <subcellularLocation>
        <location evidence="1 9 10">Nucleus</location>
    </subcellularLocation>
</comment>
<dbReference type="GO" id="GO:0003677">
    <property type="term" value="F:DNA binding"/>
    <property type="evidence" value="ECO:0007669"/>
    <property type="project" value="UniProtKB-UniRule"/>
</dbReference>
<dbReference type="InterPro" id="IPR002913">
    <property type="entry name" value="START_lipid-bd_dom"/>
</dbReference>
<keyword evidence="7" id="KW-0804">Transcription</keyword>
<reference evidence="16" key="2">
    <citation type="submission" date="2025-08" db="UniProtKB">
        <authorList>
            <consortium name="RefSeq"/>
        </authorList>
    </citation>
    <scope>IDENTIFICATION</scope>
    <source>
        <tissue evidence="16">Seedling</tissue>
    </source>
</reference>
<dbReference type="Gene3D" id="3.30.530.20">
    <property type="match status" value="1"/>
</dbReference>
<dbReference type="SMART" id="SM00234">
    <property type="entry name" value="START"/>
    <property type="match status" value="1"/>
</dbReference>
<dbReference type="InterPro" id="IPR023393">
    <property type="entry name" value="START-like_dom_sf"/>
</dbReference>
<dbReference type="InterPro" id="IPR009057">
    <property type="entry name" value="Homeodomain-like_sf"/>
</dbReference>
<gene>
    <name evidence="16" type="primary">LOC107405188</name>
</gene>
<dbReference type="Gene3D" id="1.10.10.60">
    <property type="entry name" value="Homeodomain-like"/>
    <property type="match status" value="1"/>
</dbReference>
<dbReference type="PROSITE" id="PS00027">
    <property type="entry name" value="HOMEOBOX_1"/>
    <property type="match status" value="1"/>
</dbReference>
<evidence type="ECO:0000256" key="5">
    <source>
        <dbReference type="ARBA" id="ARBA00023125"/>
    </source>
</evidence>
<feature type="compositionally biased region" description="Low complexity" evidence="12">
    <location>
        <begin position="39"/>
        <end position="49"/>
    </location>
</feature>
<evidence type="ECO:0000256" key="12">
    <source>
        <dbReference type="SAM" id="MobiDB-lite"/>
    </source>
</evidence>
<keyword evidence="3" id="KW-0805">Transcription regulation</keyword>
<dbReference type="FunFam" id="3.30.530.20:FF:000026">
    <property type="entry name" value="Homeobox-leucine zipper protein GLABRA 2"/>
    <property type="match status" value="1"/>
</dbReference>
<name>A0A6P3YUC1_ZIZJJ</name>
<keyword evidence="15" id="KW-1185">Reference proteome</keyword>
<accession>A0A6P3YUC1</accession>
<evidence type="ECO:0000256" key="3">
    <source>
        <dbReference type="ARBA" id="ARBA00023015"/>
    </source>
</evidence>
<dbReference type="InterPro" id="IPR001356">
    <property type="entry name" value="HD"/>
</dbReference>
<evidence type="ECO:0000256" key="9">
    <source>
        <dbReference type="PROSITE-ProRule" id="PRU00108"/>
    </source>
</evidence>
<feature type="domain" description="Homeobox" evidence="13">
    <location>
        <begin position="102"/>
        <end position="162"/>
    </location>
</feature>
<evidence type="ECO:0000259" key="13">
    <source>
        <dbReference type="PROSITE" id="PS50071"/>
    </source>
</evidence>
<dbReference type="PANTHER" id="PTHR45654">
    <property type="entry name" value="HOMEOBOX-LEUCINE ZIPPER PROTEIN MERISTEM L1"/>
    <property type="match status" value="1"/>
</dbReference>
<dbReference type="GO" id="GO:0000981">
    <property type="term" value="F:DNA-binding transcription factor activity, RNA polymerase II-specific"/>
    <property type="evidence" value="ECO:0007669"/>
    <property type="project" value="InterPro"/>
</dbReference>
<evidence type="ECO:0000256" key="2">
    <source>
        <dbReference type="ARBA" id="ARBA00006789"/>
    </source>
</evidence>
<evidence type="ECO:0000313" key="16">
    <source>
        <dbReference type="RefSeq" id="XP_015867693.3"/>
    </source>
</evidence>
<dbReference type="GO" id="GO:0005634">
    <property type="term" value="C:nucleus"/>
    <property type="evidence" value="ECO:0007669"/>
    <property type="project" value="UniProtKB-SubCell"/>
</dbReference>
<evidence type="ECO:0000256" key="8">
    <source>
        <dbReference type="ARBA" id="ARBA00023242"/>
    </source>
</evidence>
<feature type="coiled-coil region" evidence="11">
    <location>
        <begin position="161"/>
        <end position="188"/>
    </location>
</feature>
<dbReference type="Pfam" id="PF00046">
    <property type="entry name" value="Homeodomain"/>
    <property type="match status" value="1"/>
</dbReference>
<dbReference type="CDD" id="cd08875">
    <property type="entry name" value="START_ArGLABRA2_like"/>
    <property type="match status" value="1"/>
</dbReference>
<dbReference type="SUPFAM" id="SSF55961">
    <property type="entry name" value="Bet v1-like"/>
    <property type="match status" value="2"/>
</dbReference>
<keyword evidence="8 9" id="KW-0539">Nucleus</keyword>
<dbReference type="Pfam" id="PF01852">
    <property type="entry name" value="START"/>
    <property type="match status" value="1"/>
</dbReference>
<dbReference type="FunFam" id="1.10.10.60:FF:000229">
    <property type="entry name" value="Homeobox-leucine zipper protein HDG1"/>
    <property type="match status" value="1"/>
</dbReference>
<evidence type="ECO:0000313" key="15">
    <source>
        <dbReference type="Proteomes" id="UP001652623"/>
    </source>
</evidence>
<keyword evidence="4 11" id="KW-0175">Coiled coil</keyword>
<dbReference type="GO" id="GO:0008289">
    <property type="term" value="F:lipid binding"/>
    <property type="evidence" value="ECO:0007669"/>
    <property type="project" value="InterPro"/>
</dbReference>
<dbReference type="SUPFAM" id="SSF46689">
    <property type="entry name" value="Homeodomain-like"/>
    <property type="match status" value="1"/>
</dbReference>
<dbReference type="KEGG" id="zju:107405188"/>
<evidence type="ECO:0000256" key="10">
    <source>
        <dbReference type="RuleBase" id="RU000682"/>
    </source>
</evidence>
<evidence type="ECO:0000256" key="7">
    <source>
        <dbReference type="ARBA" id="ARBA00023163"/>
    </source>
</evidence>
<dbReference type="CDD" id="cd00086">
    <property type="entry name" value="homeodomain"/>
    <property type="match status" value="1"/>
</dbReference>
<feature type="compositionally biased region" description="Basic residues" evidence="12">
    <location>
        <begin position="101"/>
        <end position="110"/>
    </location>
</feature>
<dbReference type="Proteomes" id="UP001652623">
    <property type="component" value="Chromosome 1"/>
</dbReference>
<feature type="region of interest" description="Disordered" evidence="12">
    <location>
        <begin position="39"/>
        <end position="113"/>
    </location>
</feature>
<evidence type="ECO:0000256" key="6">
    <source>
        <dbReference type="ARBA" id="ARBA00023155"/>
    </source>
</evidence>
<feature type="compositionally biased region" description="Acidic residues" evidence="12">
    <location>
        <begin position="83"/>
        <end position="96"/>
    </location>
</feature>
<feature type="region of interest" description="Disordered" evidence="12">
    <location>
        <begin position="1"/>
        <end position="20"/>
    </location>
</feature>